<dbReference type="AlphaFoldDB" id="A0A9P7D1V3"/>
<comment type="caution">
    <text evidence="1">The sequence shown here is derived from an EMBL/GenBank/DDBJ whole genome shotgun (WGS) entry which is preliminary data.</text>
</comment>
<name>A0A9P7D1V3_9AGAM</name>
<evidence type="ECO:0000313" key="1">
    <source>
        <dbReference type="EMBL" id="KAG1777150.1"/>
    </source>
</evidence>
<protein>
    <submittedName>
        <fullName evidence="1">Uncharacterized protein</fullName>
    </submittedName>
</protein>
<dbReference type="Proteomes" id="UP000714275">
    <property type="component" value="Unassembled WGS sequence"/>
</dbReference>
<evidence type="ECO:0000313" key="2">
    <source>
        <dbReference type="Proteomes" id="UP000714275"/>
    </source>
</evidence>
<dbReference type="EMBL" id="JABBWD010000022">
    <property type="protein sequence ID" value="KAG1777150.1"/>
    <property type="molecule type" value="Genomic_DNA"/>
</dbReference>
<accession>A0A9P7D1V3</accession>
<organism evidence="1 2">
    <name type="scientific">Suillus placidus</name>
    <dbReference type="NCBI Taxonomy" id="48579"/>
    <lineage>
        <taxon>Eukaryota</taxon>
        <taxon>Fungi</taxon>
        <taxon>Dikarya</taxon>
        <taxon>Basidiomycota</taxon>
        <taxon>Agaricomycotina</taxon>
        <taxon>Agaricomycetes</taxon>
        <taxon>Agaricomycetidae</taxon>
        <taxon>Boletales</taxon>
        <taxon>Suillineae</taxon>
        <taxon>Suillaceae</taxon>
        <taxon>Suillus</taxon>
    </lineage>
</organism>
<keyword evidence="2" id="KW-1185">Reference proteome</keyword>
<dbReference type="OrthoDB" id="2687827at2759"/>
<reference evidence="1" key="1">
    <citation type="journal article" date="2020" name="New Phytol.">
        <title>Comparative genomics reveals dynamic genome evolution in host specialist ectomycorrhizal fungi.</title>
        <authorList>
            <person name="Lofgren L.A."/>
            <person name="Nguyen N.H."/>
            <person name="Vilgalys R."/>
            <person name="Ruytinx J."/>
            <person name="Liao H.L."/>
            <person name="Branco S."/>
            <person name="Kuo A."/>
            <person name="LaButti K."/>
            <person name="Lipzen A."/>
            <person name="Andreopoulos W."/>
            <person name="Pangilinan J."/>
            <person name="Riley R."/>
            <person name="Hundley H."/>
            <person name="Na H."/>
            <person name="Barry K."/>
            <person name="Grigoriev I.V."/>
            <person name="Stajich J.E."/>
            <person name="Kennedy P.G."/>
        </authorList>
    </citation>
    <scope>NUCLEOTIDE SEQUENCE</scope>
    <source>
        <strain evidence="1">DOB743</strain>
    </source>
</reference>
<sequence>MSQGLLISRRDLSSILFGKVIDLCVPSLTYRQDADELADWGSGQSRPVSGICDPLPFEMPSRIPLDEVLELYHTHIQQTAAAHMLLPDIWRHASGPDPLLNNLRVIQDNLEQFGTTLQDWLARKMDDRRLALEDMAQLEGLVDDLHDAIATSQMLLDAERGSPKED</sequence>
<gene>
    <name evidence="1" type="ORF">EV702DRAFT_1045542</name>
</gene>
<proteinExistence type="predicted"/>